<protein>
    <recommendedName>
        <fullName evidence="3">DNA 3'-5' helicase</fullName>
        <ecNumber evidence="3">5.6.2.4</ecNumber>
    </recommendedName>
</protein>
<dbReference type="SUPFAM" id="SSF52540">
    <property type="entry name" value="P-loop containing nucleoside triphosphate hydrolases"/>
    <property type="match status" value="1"/>
</dbReference>
<dbReference type="Pfam" id="PF00271">
    <property type="entry name" value="Helicase_C"/>
    <property type="match status" value="1"/>
</dbReference>
<evidence type="ECO:0000313" key="6">
    <source>
        <dbReference type="EMBL" id="KAL0565095.1"/>
    </source>
</evidence>
<dbReference type="EMBL" id="JBAHYK010002423">
    <property type="protein sequence ID" value="KAL0565095.1"/>
    <property type="molecule type" value="Genomic_DNA"/>
</dbReference>
<dbReference type="InterPro" id="IPR027417">
    <property type="entry name" value="P-loop_NTPase"/>
</dbReference>
<evidence type="ECO:0000256" key="1">
    <source>
        <dbReference type="ARBA" id="ARBA00005446"/>
    </source>
</evidence>
<gene>
    <name evidence="6" type="ORF">V5O48_016934</name>
</gene>
<evidence type="ECO:0000256" key="4">
    <source>
        <dbReference type="SAM" id="MobiDB-lite"/>
    </source>
</evidence>
<sequence length="512" mass="56440">MADICDYICTLHRRRGKPSTGIIYCRTRATCNDLSAYLRGKGLSVKPYHKGIAPATLDKTLAEWTKPGGSEEGGIDAVVATIAFGLGIDKGDVRYIIHYDLPKSFEGYYQETGRAGRNGTLAKCVLYYSREDVIQVRRWVSDSHIKRLETARPNDPPPSQRSLASLSELVRFAEGTSVCRHISICRYFGETINANDPEVVKSYCNMMCDVCKYPDRTRKRKGVLSSEEYASSQASSTSYRIEDDENDPADAQRAAGKTGWGNISRSTSLSNVNTNTASRAISNISSKRPAADSLSKPGSDSKKTKVDFAPPLVTKPFNSASNLRKPFKSPFIKAPLEKSTIVNNAEPLPEPQMTSDFPRATTSTTDTGSSEPRASKLDVSPVDNGELEHLNAIKIELEDGGSTKIPIDSRRKGVDSLRIAIHTLFSRYPSVWAWFESSKPRDTKKAAEFFAQVARDLEYLALTFSSTAEGYEERIKIKMRAANELAEIVEAGKDPTANEDVSEVVQCVKDVL</sequence>
<dbReference type="SMART" id="SM00490">
    <property type="entry name" value="HELICc"/>
    <property type="match status" value="1"/>
</dbReference>
<dbReference type="EC" id="5.6.2.4" evidence="3"/>
<evidence type="ECO:0000259" key="5">
    <source>
        <dbReference type="PROSITE" id="PS51194"/>
    </source>
</evidence>
<evidence type="ECO:0000256" key="2">
    <source>
        <dbReference type="ARBA" id="ARBA00034617"/>
    </source>
</evidence>
<feature type="compositionally biased region" description="Polar residues" evidence="4">
    <location>
        <begin position="352"/>
        <end position="372"/>
    </location>
</feature>
<dbReference type="InterPro" id="IPR001650">
    <property type="entry name" value="Helicase_C-like"/>
</dbReference>
<feature type="region of interest" description="Disordered" evidence="4">
    <location>
        <begin position="346"/>
        <end position="381"/>
    </location>
</feature>
<dbReference type="InterPro" id="IPR032284">
    <property type="entry name" value="RecQ_Zn-bd"/>
</dbReference>
<dbReference type="Proteomes" id="UP001465976">
    <property type="component" value="Unassembled WGS sequence"/>
</dbReference>
<comment type="similarity">
    <text evidence="1">Belongs to the helicase family. RecQ subfamily.</text>
</comment>
<comment type="catalytic activity">
    <reaction evidence="2">
        <text>Couples ATP hydrolysis with the unwinding of duplex DNA by translocating in the 3'-5' direction.</text>
        <dbReference type="EC" id="5.6.2.4"/>
    </reaction>
</comment>
<dbReference type="PROSITE" id="PS51194">
    <property type="entry name" value="HELICASE_CTER"/>
    <property type="match status" value="1"/>
</dbReference>
<comment type="caution">
    <text evidence="6">The sequence shown here is derived from an EMBL/GenBank/DDBJ whole genome shotgun (WGS) entry which is preliminary data.</text>
</comment>
<accession>A0ABR3EQD3</accession>
<name>A0ABR3EQD3_9AGAR</name>
<dbReference type="PANTHER" id="PTHR13710:SF152">
    <property type="entry name" value="ATP-DEPENDENT DNA HELICASE Q5"/>
    <property type="match status" value="1"/>
</dbReference>
<dbReference type="PANTHER" id="PTHR13710">
    <property type="entry name" value="DNA HELICASE RECQ FAMILY MEMBER"/>
    <property type="match status" value="1"/>
</dbReference>
<organism evidence="6 7">
    <name type="scientific">Marasmius crinis-equi</name>
    <dbReference type="NCBI Taxonomy" id="585013"/>
    <lineage>
        <taxon>Eukaryota</taxon>
        <taxon>Fungi</taxon>
        <taxon>Dikarya</taxon>
        <taxon>Basidiomycota</taxon>
        <taxon>Agaricomycotina</taxon>
        <taxon>Agaricomycetes</taxon>
        <taxon>Agaricomycetidae</taxon>
        <taxon>Agaricales</taxon>
        <taxon>Marasmiineae</taxon>
        <taxon>Marasmiaceae</taxon>
        <taxon>Marasmius</taxon>
    </lineage>
</organism>
<feature type="domain" description="Helicase C-terminal" evidence="5">
    <location>
        <begin position="3"/>
        <end position="164"/>
    </location>
</feature>
<dbReference type="Gene3D" id="3.40.50.300">
    <property type="entry name" value="P-loop containing nucleotide triphosphate hydrolases"/>
    <property type="match status" value="1"/>
</dbReference>
<evidence type="ECO:0000256" key="3">
    <source>
        <dbReference type="ARBA" id="ARBA00034808"/>
    </source>
</evidence>
<dbReference type="Pfam" id="PF16124">
    <property type="entry name" value="RecQ_Zn_bind"/>
    <property type="match status" value="1"/>
</dbReference>
<proteinExistence type="inferred from homology"/>
<feature type="compositionally biased region" description="Polar residues" evidence="4">
    <location>
        <begin position="261"/>
        <end position="286"/>
    </location>
</feature>
<keyword evidence="7" id="KW-1185">Reference proteome</keyword>
<feature type="region of interest" description="Disordered" evidence="4">
    <location>
        <begin position="234"/>
        <end position="307"/>
    </location>
</feature>
<evidence type="ECO:0000313" key="7">
    <source>
        <dbReference type="Proteomes" id="UP001465976"/>
    </source>
</evidence>
<reference evidence="6 7" key="1">
    <citation type="submission" date="2024-02" db="EMBL/GenBank/DDBJ databases">
        <title>A draft genome for the cacao thread blight pathogen Marasmius crinis-equi.</title>
        <authorList>
            <person name="Cohen S.P."/>
            <person name="Baruah I.K."/>
            <person name="Amoako-Attah I."/>
            <person name="Bukari Y."/>
            <person name="Meinhardt L.W."/>
            <person name="Bailey B.A."/>
        </authorList>
    </citation>
    <scope>NUCLEOTIDE SEQUENCE [LARGE SCALE GENOMIC DNA]</scope>
    <source>
        <strain evidence="6 7">GH-76</strain>
    </source>
</reference>